<evidence type="ECO:0000256" key="5">
    <source>
        <dbReference type="ARBA" id="ARBA00023004"/>
    </source>
</evidence>
<evidence type="ECO:0000313" key="9">
    <source>
        <dbReference type="Proteomes" id="UP000002036"/>
    </source>
</evidence>
<dbReference type="UniPathway" id="UPA00559"/>
<accession>C5DFI7</accession>
<dbReference type="AlphaFoldDB" id="C5DFI7"/>
<dbReference type="GO" id="GO:0051536">
    <property type="term" value="F:iron-sulfur cluster binding"/>
    <property type="evidence" value="ECO:0007669"/>
    <property type="project" value="UniProtKB-KW"/>
</dbReference>
<dbReference type="eggNOG" id="KOG2648">
    <property type="taxonomic scope" value="Eukaryota"/>
</dbReference>
<comment type="cofactor">
    <cofactor evidence="1">
        <name>[4Fe-4S] cluster</name>
        <dbReference type="ChEBI" id="CHEBI:49883"/>
    </cofactor>
</comment>
<dbReference type="OrthoDB" id="449241at2759"/>
<comment type="subcellular location">
    <subcellularLocation>
        <location evidence="7">Cytoplasm</location>
    </subcellularLocation>
</comment>
<dbReference type="NCBIfam" id="TIGR00272">
    <property type="entry name" value="DPH2"/>
    <property type="match status" value="1"/>
</dbReference>
<dbReference type="GO" id="GO:0017183">
    <property type="term" value="P:protein histidyl modification to diphthamide"/>
    <property type="evidence" value="ECO:0007669"/>
    <property type="project" value="UniProtKB-UniPathway"/>
</dbReference>
<sequence length="569" mass="64174">METETVAAPALSTTQGDEIFSLGRYDDADKDRRSYLGQNVTDRGELTEMLKKHYMIDEMIEFLNKNVHFKKVTLQFPDYLVKDSALITQLLQEKLVQNTCQPDKEQPLCRENSGRTCCQSNDKETTERRVWILADTAYSSCCVDEVASEHVNGDLVVHFGDACLNAVQKLPALYCFGRPFVRSNELLLKFQETYPETDSKVVLMANAPYSYHLEALYDSLRAIGYENIVYSDVNRNFAGDNAFFLGNQQHNGSEVVYTLDNRILLSKDAKIIQNDEELQNNFDLFHITNPDDPRLLFLTTKFKFVSIFEPLTSKVSQGPFPSMMKRYKFMHVARTAGTIGLLVNTLSLRNTKETVDKLAKLIRKNGKKHYMFVVGKPNVAKLANFEPIDVWCILGCSQSGIILDQFNEFLKPIVTPYELTMALNPEITWTGQWVLDFKQVLKELEDEDLGDQAADENPILDEESEAPEFDAVTGKYVSSSRPLRNLKHIDVSSPADEPSGSSNQLVEKFSGTVAIGNTLSTSAAHLQNRQWTGLGSDFTADNYEEDGATLEEGGSGIASQYQFDRHNRV</sequence>
<dbReference type="InterPro" id="IPR010014">
    <property type="entry name" value="DHP2"/>
</dbReference>
<reference evidence="8 9" key="1">
    <citation type="journal article" date="2009" name="Genome Res.">
        <title>Comparative genomics of protoploid Saccharomycetaceae.</title>
        <authorList>
            <consortium name="The Genolevures Consortium"/>
            <person name="Souciet J.-L."/>
            <person name="Dujon B."/>
            <person name="Gaillardin C."/>
            <person name="Johnston M."/>
            <person name="Baret P.V."/>
            <person name="Cliften P."/>
            <person name="Sherman D.J."/>
            <person name="Weissenbach J."/>
            <person name="Westhof E."/>
            <person name="Wincker P."/>
            <person name="Jubin C."/>
            <person name="Poulain J."/>
            <person name="Barbe V."/>
            <person name="Segurens B."/>
            <person name="Artiguenave F."/>
            <person name="Anthouard V."/>
            <person name="Vacherie B."/>
            <person name="Val M.-E."/>
            <person name="Fulton R.S."/>
            <person name="Minx P."/>
            <person name="Wilson R."/>
            <person name="Durrens P."/>
            <person name="Jean G."/>
            <person name="Marck C."/>
            <person name="Martin T."/>
            <person name="Nikolski M."/>
            <person name="Rolland T."/>
            <person name="Seret M.-L."/>
            <person name="Casaregola S."/>
            <person name="Despons L."/>
            <person name="Fairhead C."/>
            <person name="Fischer G."/>
            <person name="Lafontaine I."/>
            <person name="Leh V."/>
            <person name="Lemaire M."/>
            <person name="de Montigny J."/>
            <person name="Neuveglise C."/>
            <person name="Thierry A."/>
            <person name="Blanc-Lenfle I."/>
            <person name="Bleykasten C."/>
            <person name="Diffels J."/>
            <person name="Fritsch E."/>
            <person name="Frangeul L."/>
            <person name="Goeffon A."/>
            <person name="Jauniaux N."/>
            <person name="Kachouri-Lafond R."/>
            <person name="Payen C."/>
            <person name="Potier S."/>
            <person name="Pribylova L."/>
            <person name="Ozanne C."/>
            <person name="Richard G.-F."/>
            <person name="Sacerdot C."/>
            <person name="Straub M.-L."/>
            <person name="Talla E."/>
        </authorList>
    </citation>
    <scope>NUCLEOTIDE SEQUENCE [LARGE SCALE GENOMIC DNA]</scope>
    <source>
        <strain evidence="9">ATCC 56472 / CBS 6340 / NRRL Y-8284</strain>
    </source>
</reference>
<dbReference type="Gene3D" id="3.40.50.11860">
    <property type="entry name" value="Diphthamide synthesis DPH1/DPH2 domain 3"/>
    <property type="match status" value="1"/>
</dbReference>
<evidence type="ECO:0000313" key="8">
    <source>
        <dbReference type="EMBL" id="CAR22942.1"/>
    </source>
</evidence>
<proteinExistence type="inferred from homology"/>
<keyword evidence="7" id="KW-0963">Cytoplasm</keyword>
<gene>
    <name evidence="8" type="ordered locus">KLTH0D15422g</name>
</gene>
<evidence type="ECO:0000256" key="6">
    <source>
        <dbReference type="ARBA" id="ARBA00023014"/>
    </source>
</evidence>
<dbReference type="KEGG" id="lth:KLTH0D15422g"/>
<evidence type="ECO:0000256" key="1">
    <source>
        <dbReference type="ARBA" id="ARBA00001966"/>
    </source>
</evidence>
<dbReference type="InterPro" id="IPR042263">
    <property type="entry name" value="DPH1/DPH2_1"/>
</dbReference>
<organism evidence="8 9">
    <name type="scientific">Lachancea thermotolerans (strain ATCC 56472 / CBS 6340 / NRRL Y-8284)</name>
    <name type="common">Yeast</name>
    <name type="synonym">Kluyveromyces thermotolerans</name>
    <dbReference type="NCBI Taxonomy" id="559295"/>
    <lineage>
        <taxon>Eukaryota</taxon>
        <taxon>Fungi</taxon>
        <taxon>Dikarya</taxon>
        <taxon>Ascomycota</taxon>
        <taxon>Saccharomycotina</taxon>
        <taxon>Saccharomycetes</taxon>
        <taxon>Saccharomycetales</taxon>
        <taxon>Saccharomycetaceae</taxon>
        <taxon>Lachancea</taxon>
    </lineage>
</organism>
<dbReference type="Proteomes" id="UP000002036">
    <property type="component" value="Chromosome D"/>
</dbReference>
<dbReference type="InterPro" id="IPR016435">
    <property type="entry name" value="DPH1/DPH2"/>
</dbReference>
<comment type="similarity">
    <text evidence="3 7">Belongs to the DPH1/DPH2 family. DPH2 subfamily.</text>
</comment>
<dbReference type="FunFam" id="3.40.50.11860:FF:000001">
    <property type="entry name" value="2-(3-amino-3-carboxypropyl)histidine synthase subunit 2"/>
    <property type="match status" value="1"/>
</dbReference>
<dbReference type="PANTHER" id="PTHR10762">
    <property type="entry name" value="DIPHTHAMIDE BIOSYNTHESIS PROTEIN"/>
    <property type="match status" value="1"/>
</dbReference>
<evidence type="ECO:0000256" key="3">
    <source>
        <dbReference type="ARBA" id="ARBA00006179"/>
    </source>
</evidence>
<dbReference type="FunCoup" id="C5DFI7">
    <property type="interactions" value="1002"/>
</dbReference>
<dbReference type="OMA" id="TSNSRPM"/>
<dbReference type="GO" id="GO:0046872">
    <property type="term" value="F:metal ion binding"/>
    <property type="evidence" value="ECO:0007669"/>
    <property type="project" value="UniProtKB-KW"/>
</dbReference>
<dbReference type="SFLD" id="SFLDS00032">
    <property type="entry name" value="Radical_SAM_3-amino-3-carboxyp"/>
    <property type="match status" value="1"/>
</dbReference>
<dbReference type="NCBIfam" id="TIGR00322">
    <property type="entry name" value="diphth2_R"/>
    <property type="match status" value="1"/>
</dbReference>
<dbReference type="SFLD" id="SFLDG01121">
    <property type="entry name" value="Diphthamide_biosynthesis"/>
    <property type="match status" value="1"/>
</dbReference>
<dbReference type="EMBL" id="CU928168">
    <property type="protein sequence ID" value="CAR22942.1"/>
    <property type="molecule type" value="Genomic_DNA"/>
</dbReference>
<dbReference type="RefSeq" id="XP_002553380.1">
    <property type="nucleotide sequence ID" value="XM_002553334.1"/>
</dbReference>
<dbReference type="InterPro" id="IPR042265">
    <property type="entry name" value="DPH1/DPH2_3"/>
</dbReference>
<dbReference type="HOGENOM" id="CLU_015210_1_1_1"/>
<dbReference type="GO" id="GO:0090560">
    <property type="term" value="F:2-(3-amino-3-carboxypropyl)histidine synthase activity"/>
    <property type="evidence" value="ECO:0007669"/>
    <property type="project" value="InterPro"/>
</dbReference>
<name>C5DFI7_LACTC</name>
<dbReference type="Pfam" id="PF01866">
    <property type="entry name" value="Diphthamide_syn"/>
    <property type="match status" value="1"/>
</dbReference>
<keyword evidence="9" id="KW-1185">Reference proteome</keyword>
<comment type="function">
    <text evidence="7">Required for the first step of diphthamide biosynthesis, a post-translational modification of histidine which occurs in elongation factor 2. DPH1 and DPH2 transfer a 3-amino-3-carboxypropyl (ACP) group from S-adenosyl-L-methionine (SAM) to a histidine residue, the reaction is assisted by a reduction system comprising DPH3 and a NADH-dependent reductase. Facilitates the reduction of the catalytic iron-sulfur cluster found in the DPH1 subunit.</text>
</comment>
<dbReference type="STRING" id="559295.C5DFI7"/>
<keyword evidence="6 7" id="KW-0411">Iron-sulfur</keyword>
<dbReference type="PANTHER" id="PTHR10762:SF2">
    <property type="entry name" value="2-(3-AMINO-3-CARBOXYPROPYL)HISTIDINE SYNTHASE SUBUNIT 2"/>
    <property type="match status" value="1"/>
</dbReference>
<keyword evidence="4 7" id="KW-0479">Metal-binding</keyword>
<dbReference type="GO" id="GO:0005737">
    <property type="term" value="C:cytoplasm"/>
    <property type="evidence" value="ECO:0007669"/>
    <property type="project" value="UniProtKB-SubCell"/>
</dbReference>
<comment type="pathway">
    <text evidence="2 7">Protein modification; peptidyl-diphthamide biosynthesis.</text>
</comment>
<evidence type="ECO:0000256" key="4">
    <source>
        <dbReference type="ARBA" id="ARBA00022723"/>
    </source>
</evidence>
<dbReference type="GeneID" id="8295625"/>
<keyword evidence="5 7" id="KW-0408">Iron</keyword>
<evidence type="ECO:0000256" key="2">
    <source>
        <dbReference type="ARBA" id="ARBA00005156"/>
    </source>
</evidence>
<dbReference type="SFLD" id="SFLDF00408">
    <property type="entry name" value="Diphthamide_biosynthesis_famil"/>
    <property type="match status" value="1"/>
</dbReference>
<evidence type="ECO:0000256" key="7">
    <source>
        <dbReference type="RuleBase" id="RU364133"/>
    </source>
</evidence>
<dbReference type="Gene3D" id="3.40.50.11840">
    <property type="entry name" value="Diphthamide synthesis DPH1/DPH2 domain 1"/>
    <property type="match status" value="1"/>
</dbReference>
<dbReference type="InParanoid" id="C5DFI7"/>
<protein>
    <recommendedName>
        <fullName evidence="7">2-(3-amino-3-carboxypropyl)histidine synthase subunit 2</fullName>
    </recommendedName>
</protein>